<proteinExistence type="predicted"/>
<dbReference type="InterPro" id="IPR025392">
    <property type="entry name" value="DUF4124"/>
</dbReference>
<organism evidence="3 4">
    <name type="scientific">Sulfuriferula multivorans</name>
    <dbReference type="NCBI Taxonomy" id="1559896"/>
    <lineage>
        <taxon>Bacteria</taxon>
        <taxon>Pseudomonadati</taxon>
        <taxon>Pseudomonadota</taxon>
        <taxon>Betaproteobacteria</taxon>
        <taxon>Nitrosomonadales</taxon>
        <taxon>Sulfuricellaceae</taxon>
        <taxon>Sulfuriferula</taxon>
    </lineage>
</organism>
<evidence type="ECO:0000313" key="4">
    <source>
        <dbReference type="Proteomes" id="UP000286806"/>
    </source>
</evidence>
<evidence type="ECO:0000259" key="2">
    <source>
        <dbReference type="Pfam" id="PF13511"/>
    </source>
</evidence>
<comment type="caution">
    <text evidence="3">The sequence shown here is derived from an EMBL/GenBank/DDBJ whole genome shotgun (WGS) entry which is preliminary data.</text>
</comment>
<reference evidence="3 4" key="1">
    <citation type="journal article" date="2019" name="Front. Microbiol.">
        <title>Genomes of Neutrophilic Sulfur-Oxidizing Chemolithoautotrophs Representing 9 Proteobacterial Species From 8 Genera.</title>
        <authorList>
            <person name="Watanabe T."/>
            <person name="Kojima H."/>
            <person name="Umezawa K."/>
            <person name="Hori C."/>
            <person name="Takasuka T.E."/>
            <person name="Kato Y."/>
            <person name="Fukui M."/>
        </authorList>
    </citation>
    <scope>NUCLEOTIDE SEQUENCE [LARGE SCALE GENOMIC DNA]</scope>
    <source>
        <strain evidence="3 4">TTN</strain>
    </source>
</reference>
<feature type="coiled-coil region" evidence="1">
    <location>
        <begin position="63"/>
        <end position="133"/>
    </location>
</feature>
<dbReference type="Pfam" id="PF13511">
    <property type="entry name" value="DUF4124"/>
    <property type="match status" value="1"/>
</dbReference>
<feature type="domain" description="DUF4124" evidence="2">
    <location>
        <begin position="5"/>
        <end position="45"/>
    </location>
</feature>
<accession>A0A401JDD7</accession>
<keyword evidence="1" id="KW-0175">Coiled coil</keyword>
<dbReference type="EMBL" id="BGOW01000014">
    <property type="protein sequence ID" value="GBL45663.1"/>
    <property type="molecule type" value="Genomic_DNA"/>
</dbReference>
<evidence type="ECO:0000256" key="1">
    <source>
        <dbReference type="SAM" id="Coils"/>
    </source>
</evidence>
<protein>
    <recommendedName>
        <fullName evidence="2">DUF4124 domain-containing protein</fullName>
    </recommendedName>
</protein>
<gene>
    <name evidence="3" type="ORF">SFMTTN_1473</name>
</gene>
<name>A0A401JDD7_9PROT</name>
<dbReference type="Proteomes" id="UP000286806">
    <property type="component" value="Unassembled WGS sequence"/>
</dbReference>
<evidence type="ECO:0000313" key="3">
    <source>
        <dbReference type="EMBL" id="GBL45663.1"/>
    </source>
</evidence>
<keyword evidence="4" id="KW-1185">Reference proteome</keyword>
<dbReference type="AlphaFoldDB" id="A0A401JDD7"/>
<sequence>MMIFGLALPAQAAMYKWVDAQGRTHYGDTLPQQATGRANVELDKQGLTIKQNAGAMTPEQQQLRAAEQVRQQQELQAKTEQKRRDTALLNTYTSAADIDLARDRSLELVKLSIQNSQNQLSQLRAQQAQIDQQITLKTQGKHRIPVRITEGHDANAREIALLESAIAQKNKEMADTRARFATDKARFIELTGPRR</sequence>